<dbReference type="SUPFAM" id="SSF50978">
    <property type="entry name" value="WD40 repeat-like"/>
    <property type="match status" value="1"/>
</dbReference>
<dbReference type="PROSITE" id="PS50837">
    <property type="entry name" value="NACHT"/>
    <property type="match status" value="1"/>
</dbReference>
<dbReference type="Gene3D" id="2.130.10.10">
    <property type="entry name" value="YVTN repeat-like/Quinoprotein amine dehydrogenase"/>
    <property type="match status" value="3"/>
</dbReference>
<dbReference type="SUPFAM" id="SSF52540">
    <property type="entry name" value="P-loop containing nucleoside triphosphate hydrolases"/>
    <property type="match status" value="1"/>
</dbReference>
<name>A0A929RPR1_9ACTO</name>
<feature type="repeat" description="WD" evidence="3">
    <location>
        <begin position="665"/>
        <end position="706"/>
    </location>
</feature>
<dbReference type="SUPFAM" id="SSF141571">
    <property type="entry name" value="Pentapeptide repeat-like"/>
    <property type="match status" value="1"/>
</dbReference>
<dbReference type="InterPro" id="IPR001680">
    <property type="entry name" value="WD40_rpt"/>
</dbReference>
<dbReference type="SMART" id="SM00320">
    <property type="entry name" value="WD40"/>
    <property type="match status" value="8"/>
</dbReference>
<dbReference type="Pfam" id="PF00400">
    <property type="entry name" value="WD40"/>
    <property type="match status" value="8"/>
</dbReference>
<dbReference type="Pfam" id="PF05729">
    <property type="entry name" value="NACHT"/>
    <property type="match status" value="1"/>
</dbReference>
<dbReference type="PANTHER" id="PTHR19848:SF8">
    <property type="entry name" value="F-BOX AND WD REPEAT DOMAIN CONTAINING 7"/>
    <property type="match status" value="1"/>
</dbReference>
<sequence>MAHALFRKAELTLEGTIPIALHADEGAPVAKDARPRASASTAVPDTANVVERLVAWARGETTGASQLCALLGDVGAGKTTTSILLTRKLLELRHAGEDVPLPIFFDLRNLSMSNALSDGIDVSLQTILARLLASSTESAISVEQFKDAVRTERTLIIIDSLDEVLVHLEPGDGHRLIRSLLDILTLTAHGDDRGNPRTRLLLACRTQYFRSVEEKFSFFDTQRRHRVRGSAYTVFTLLPFDEKQIRDYLHANLKDENTDQLLLTIRSVHNLRELASQPVLLDMIRETLPTTNKALTEGRTVRSVDLYESFVSQWLRRDDGKHNIIADHKLLLMTHLAWEVWRSGSRTWSASWMEEWMLEFIDSHEKMKRHYTAWEPDLWKQDLRTATFLTLRNNTFSFAHSSLLEYFLAVRLSDSLLADSPEDALAAWDITRPSSESFGFFTGLVARFDDTTRSQAITRLERVGRYGNTNARRNVFSYILQAMEQAVPHPLPSTLDLSDTDLRGWTIGSKRFHLDLSGVPLRGARLDDARIDHVRLDRADVSGASMRRTLYEHCTLTHTNFTDADLSGTVFRHCDLEEANLADACRHRTQLLHTFPADLRLTDVLTAPAPQHGLSDEHSEIHVFGGHSDTITAMEWAPEADFILTGSDDGNACIWDATTGENILALHHDKAVNAVAWSPDGRRILTGSNDSTAYVWDAASGEKIRVLTHTKAVNAVVWSPDGEYILTGSEDSKATVWDAESGGHLHTLNHGERILSVSWLDKGHTIRTGSPDGTIRLWNAETGDNVGTDNHTRSIAAMAWSPDGKHILTASRNGIVDIWDGATGWHTRSLTYSGWVTTVAWSSDGQYILTGSRNHTVRVWDATTGDRMLTLSHSGWITSVAWSSDGRHILTGSDDRKAHAWDATTGHSTLTLTHGASINAVAWSPDHTRILTGSSDHSALVWDVTTGRASLRLTHSDWVTSVAWSK</sequence>
<dbReference type="Gene3D" id="2.160.20.80">
    <property type="entry name" value="E3 ubiquitin-protein ligase SopA"/>
    <property type="match status" value="1"/>
</dbReference>
<feature type="repeat" description="WD" evidence="3">
    <location>
        <begin position="829"/>
        <end position="870"/>
    </location>
</feature>
<proteinExistence type="predicted"/>
<organism evidence="5 6">
    <name type="scientific">Actinomyces bouchesdurhonensis</name>
    <dbReference type="NCBI Taxonomy" id="1852361"/>
    <lineage>
        <taxon>Bacteria</taxon>
        <taxon>Bacillati</taxon>
        <taxon>Actinomycetota</taxon>
        <taxon>Actinomycetes</taxon>
        <taxon>Actinomycetales</taxon>
        <taxon>Actinomycetaceae</taxon>
        <taxon>Actinomyces</taxon>
    </lineage>
</organism>
<dbReference type="Pfam" id="PF00805">
    <property type="entry name" value="Pentapeptide"/>
    <property type="match status" value="1"/>
</dbReference>
<feature type="non-terminal residue" evidence="5">
    <location>
        <position position="966"/>
    </location>
</feature>
<dbReference type="PROSITE" id="PS50082">
    <property type="entry name" value="WD_REPEATS_2"/>
    <property type="match status" value="8"/>
</dbReference>
<feature type="repeat" description="WD" evidence="3">
    <location>
        <begin position="747"/>
        <end position="788"/>
    </location>
</feature>
<dbReference type="InterPro" id="IPR020472">
    <property type="entry name" value="WD40_PAC1"/>
</dbReference>
<gene>
    <name evidence="5" type="ORF">HXK09_02960</name>
</gene>
<dbReference type="PRINTS" id="PR00320">
    <property type="entry name" value="GPROTEINBRPT"/>
</dbReference>
<dbReference type="InterPro" id="IPR019775">
    <property type="entry name" value="WD40_repeat_CS"/>
</dbReference>
<evidence type="ECO:0000256" key="2">
    <source>
        <dbReference type="ARBA" id="ARBA00022737"/>
    </source>
</evidence>
<dbReference type="Gene3D" id="3.40.50.300">
    <property type="entry name" value="P-loop containing nucleotide triphosphate hydrolases"/>
    <property type="match status" value="1"/>
</dbReference>
<keyword evidence="2" id="KW-0677">Repeat</keyword>
<dbReference type="PROSITE" id="PS50294">
    <property type="entry name" value="WD_REPEATS_REGION"/>
    <property type="match status" value="8"/>
</dbReference>
<reference evidence="5" key="1">
    <citation type="submission" date="2020-04" db="EMBL/GenBank/DDBJ databases">
        <title>Deep metagenomics examines the oral microbiome during advanced dental caries in children, revealing novel taxa and co-occurrences with host molecules.</title>
        <authorList>
            <person name="Baker J.L."/>
            <person name="Morton J.T."/>
            <person name="Dinis M."/>
            <person name="Alvarez R."/>
            <person name="Tran N.C."/>
            <person name="Knight R."/>
            <person name="Edlund A."/>
        </authorList>
    </citation>
    <scope>NUCLEOTIDE SEQUENCE</scope>
    <source>
        <strain evidence="5">JCVI_30_bin.13</strain>
    </source>
</reference>
<evidence type="ECO:0000256" key="1">
    <source>
        <dbReference type="ARBA" id="ARBA00022574"/>
    </source>
</evidence>
<evidence type="ECO:0000259" key="4">
    <source>
        <dbReference type="PROSITE" id="PS50837"/>
    </source>
</evidence>
<evidence type="ECO:0000313" key="5">
    <source>
        <dbReference type="EMBL" id="MBF0966121.1"/>
    </source>
</evidence>
<feature type="repeat" description="WD" evidence="3">
    <location>
        <begin position="788"/>
        <end position="820"/>
    </location>
</feature>
<dbReference type="AlphaFoldDB" id="A0A929RPR1"/>
<dbReference type="InterPro" id="IPR027417">
    <property type="entry name" value="P-loop_NTPase"/>
</dbReference>
<protein>
    <submittedName>
        <fullName evidence="5">Pentapeptide repeat-containing protein</fullName>
    </submittedName>
</protein>
<accession>A0A929RPR1</accession>
<dbReference type="CDD" id="cd00200">
    <property type="entry name" value="WD40"/>
    <property type="match status" value="1"/>
</dbReference>
<keyword evidence="1 3" id="KW-0853">WD repeat</keyword>
<evidence type="ECO:0000313" key="6">
    <source>
        <dbReference type="Proteomes" id="UP000759246"/>
    </source>
</evidence>
<feature type="repeat" description="WD" evidence="3">
    <location>
        <begin position="624"/>
        <end position="665"/>
    </location>
</feature>
<evidence type="ECO:0000256" key="3">
    <source>
        <dbReference type="PROSITE-ProRule" id="PRU00221"/>
    </source>
</evidence>
<feature type="repeat" description="WD" evidence="3">
    <location>
        <begin position="911"/>
        <end position="952"/>
    </location>
</feature>
<dbReference type="InterPro" id="IPR015943">
    <property type="entry name" value="WD40/YVTN_repeat-like_dom_sf"/>
</dbReference>
<dbReference type="InterPro" id="IPR007111">
    <property type="entry name" value="NACHT_NTPase"/>
</dbReference>
<feature type="repeat" description="WD" evidence="3">
    <location>
        <begin position="870"/>
        <end position="911"/>
    </location>
</feature>
<dbReference type="InterPro" id="IPR001646">
    <property type="entry name" value="5peptide_repeat"/>
</dbReference>
<dbReference type="Proteomes" id="UP000759246">
    <property type="component" value="Unassembled WGS sequence"/>
</dbReference>
<comment type="caution">
    <text evidence="5">The sequence shown here is derived from an EMBL/GenBank/DDBJ whole genome shotgun (WGS) entry which is preliminary data.</text>
</comment>
<feature type="repeat" description="WD" evidence="3">
    <location>
        <begin position="706"/>
        <end position="747"/>
    </location>
</feature>
<dbReference type="InterPro" id="IPR036322">
    <property type="entry name" value="WD40_repeat_dom_sf"/>
</dbReference>
<dbReference type="EMBL" id="JABZGF010000050">
    <property type="protein sequence ID" value="MBF0966121.1"/>
    <property type="molecule type" value="Genomic_DNA"/>
</dbReference>
<dbReference type="PANTHER" id="PTHR19848">
    <property type="entry name" value="WD40 REPEAT PROTEIN"/>
    <property type="match status" value="1"/>
</dbReference>
<feature type="domain" description="NACHT" evidence="4">
    <location>
        <begin position="66"/>
        <end position="206"/>
    </location>
</feature>
<dbReference type="PROSITE" id="PS00678">
    <property type="entry name" value="WD_REPEATS_1"/>
    <property type="match status" value="6"/>
</dbReference>